<protein>
    <submittedName>
        <fullName evidence="2">(pine wood nematode) hypothetical protein</fullName>
    </submittedName>
</protein>
<name>A0A7I8WRC7_BURXY</name>
<accession>A0A7I8WRC7</accession>
<feature type="compositionally biased region" description="Low complexity" evidence="1">
    <location>
        <begin position="1"/>
        <end position="10"/>
    </location>
</feature>
<dbReference type="EMBL" id="CAJFCV020000002">
    <property type="protein sequence ID" value="CAG9097895.1"/>
    <property type="molecule type" value="Genomic_DNA"/>
</dbReference>
<dbReference type="AlphaFoldDB" id="A0A7I8WRC7"/>
<sequence length="505" mass="58772">MGDSDYAESSSYEEEYRARKTRRRKHEKNINQEIQFASTENEVDNAVYKFLIQRFEVSKGRHSSNYKAAITDFLRLLIGYGFCESVKTLRINLLPARNYYAQCNNIAEYPNVIRLLLKIGEMDDLFGTELWDQHFFNMPKLCMDVNLDFAFRSSIVNCYMSCVFSEQKGDWASIAIIIGKLEAEKILGGRRYTIRPHSPYLPLLFLCSMQRNLALLLPTDLLNASTDTTVSVFRSVSFGLNDLLRNPTAFFELNSFIFKIANGLKDQAFQQGRSLVQAGAFQFTENEYNRALEWLNLVNQFEMYKDNRTEEVANTLLDAFVFQIESLVTSFMSEAVVLMPGVLELMSDLDDFESLDKICEVCCSDVSIFPTVCRVLRQRERVDLLAKVFGEVIKQNAIEVSRCEETKELMSHRSAEPENYGFRDDIVEENIPVVFGVLDLGRNRSDLKAWQALYDTLRRIESQPEKVRPFYERRRTWWPQFHSGEVDFECRKVRKKCFKRLRKCL</sequence>
<organism evidence="2 3">
    <name type="scientific">Bursaphelenchus xylophilus</name>
    <name type="common">Pinewood nematode worm</name>
    <name type="synonym">Aphelenchoides xylophilus</name>
    <dbReference type="NCBI Taxonomy" id="6326"/>
    <lineage>
        <taxon>Eukaryota</taxon>
        <taxon>Metazoa</taxon>
        <taxon>Ecdysozoa</taxon>
        <taxon>Nematoda</taxon>
        <taxon>Chromadorea</taxon>
        <taxon>Rhabditida</taxon>
        <taxon>Tylenchina</taxon>
        <taxon>Tylenchomorpha</taxon>
        <taxon>Aphelenchoidea</taxon>
        <taxon>Aphelenchoididae</taxon>
        <taxon>Bursaphelenchus</taxon>
    </lineage>
</organism>
<dbReference type="OrthoDB" id="5792247at2759"/>
<dbReference type="Proteomes" id="UP000582659">
    <property type="component" value="Unassembled WGS sequence"/>
</dbReference>
<reference evidence="2" key="1">
    <citation type="submission" date="2020-09" db="EMBL/GenBank/DDBJ databases">
        <authorList>
            <person name="Kikuchi T."/>
        </authorList>
    </citation>
    <scope>NUCLEOTIDE SEQUENCE</scope>
    <source>
        <strain evidence="2">Ka4C1</strain>
    </source>
</reference>
<dbReference type="EMBL" id="CAJFDI010000002">
    <property type="protein sequence ID" value="CAD5215769.1"/>
    <property type="molecule type" value="Genomic_DNA"/>
</dbReference>
<proteinExistence type="predicted"/>
<feature type="region of interest" description="Disordered" evidence="1">
    <location>
        <begin position="1"/>
        <end position="24"/>
    </location>
</feature>
<keyword evidence="3" id="KW-1185">Reference proteome</keyword>
<evidence type="ECO:0000313" key="3">
    <source>
        <dbReference type="Proteomes" id="UP000659654"/>
    </source>
</evidence>
<comment type="caution">
    <text evidence="2">The sequence shown here is derived from an EMBL/GenBank/DDBJ whole genome shotgun (WGS) entry which is preliminary data.</text>
</comment>
<dbReference type="Proteomes" id="UP000659654">
    <property type="component" value="Unassembled WGS sequence"/>
</dbReference>
<evidence type="ECO:0000313" key="2">
    <source>
        <dbReference type="EMBL" id="CAD5215769.1"/>
    </source>
</evidence>
<gene>
    <name evidence="2" type="ORF">BXYJ_LOCUS4195</name>
</gene>
<evidence type="ECO:0000256" key="1">
    <source>
        <dbReference type="SAM" id="MobiDB-lite"/>
    </source>
</evidence>